<reference evidence="2" key="2">
    <citation type="journal article" date="2023" name="Microorganisms">
        <title>Genomic Characterization of Arcobacter butzleri Strains Isolated from Various Sources in Lithuania.</title>
        <authorList>
            <person name="Uljanovas D."/>
            <person name="Golz G."/>
            <person name="Fleischmann S."/>
            <person name="Kudirkiene E."/>
            <person name="Kasetiene N."/>
            <person name="Grineviciene A."/>
            <person name="Tamuleviciene E."/>
            <person name="Aksomaitiene J."/>
            <person name="Alter T."/>
            <person name="Malakauskas M."/>
        </authorList>
    </citation>
    <scope>NUCLEOTIDE SEQUENCE</scope>
    <source>
        <strain evidence="2">RCM69</strain>
    </source>
</reference>
<evidence type="ECO:0000313" key="2">
    <source>
        <dbReference type="EMBL" id="MDN5071572.1"/>
    </source>
</evidence>
<sequence length="88" mass="10461">MKKLLQLEYEARINFYYSIKIKAWMIISLCLFAIALQFKSIEIFIAKIFLTLGIASCLIVIFLIFRSKKNKKRIRKIEEELAKDNLEE</sequence>
<proteinExistence type="predicted"/>
<dbReference type="Proteomes" id="UP001170288">
    <property type="component" value="Unassembled WGS sequence"/>
</dbReference>
<keyword evidence="1" id="KW-0472">Membrane</keyword>
<dbReference type="RefSeq" id="WP_152056718.1">
    <property type="nucleotide sequence ID" value="NZ_CABVRJ010000005.1"/>
</dbReference>
<protein>
    <recommendedName>
        <fullName evidence="4">DUF202 domain-containing protein</fullName>
    </recommendedName>
</protein>
<comment type="caution">
    <text evidence="2">The sequence shown here is derived from an EMBL/GenBank/DDBJ whole genome shotgun (WGS) entry which is preliminary data.</text>
</comment>
<gene>
    <name evidence="2" type="ORF">O8C76_11110</name>
</gene>
<accession>A0AAW7Q0M2</accession>
<feature type="transmembrane region" description="Helical" evidence="1">
    <location>
        <begin position="44"/>
        <end position="65"/>
    </location>
</feature>
<name>A0AAW7Q0M2_9BACT</name>
<organism evidence="2 3">
    <name type="scientific">Aliarcobacter butzleri</name>
    <dbReference type="NCBI Taxonomy" id="28197"/>
    <lineage>
        <taxon>Bacteria</taxon>
        <taxon>Pseudomonadati</taxon>
        <taxon>Campylobacterota</taxon>
        <taxon>Epsilonproteobacteria</taxon>
        <taxon>Campylobacterales</taxon>
        <taxon>Arcobacteraceae</taxon>
        <taxon>Aliarcobacter</taxon>
    </lineage>
</organism>
<dbReference type="AlphaFoldDB" id="A0AAW7Q0M2"/>
<evidence type="ECO:0000256" key="1">
    <source>
        <dbReference type="SAM" id="Phobius"/>
    </source>
</evidence>
<evidence type="ECO:0000313" key="3">
    <source>
        <dbReference type="Proteomes" id="UP001170288"/>
    </source>
</evidence>
<keyword evidence="1" id="KW-1133">Transmembrane helix</keyword>
<keyword evidence="1" id="KW-0812">Transmembrane</keyword>
<reference evidence="2" key="1">
    <citation type="submission" date="2022-12" db="EMBL/GenBank/DDBJ databases">
        <authorList>
            <person name="Uljanovas D."/>
        </authorList>
    </citation>
    <scope>NUCLEOTIDE SEQUENCE</scope>
    <source>
        <strain evidence="2">RCM69</strain>
    </source>
</reference>
<dbReference type="EMBL" id="JAPZCX010000023">
    <property type="protein sequence ID" value="MDN5071572.1"/>
    <property type="molecule type" value="Genomic_DNA"/>
</dbReference>
<evidence type="ECO:0008006" key="4">
    <source>
        <dbReference type="Google" id="ProtNLM"/>
    </source>
</evidence>
<feature type="transmembrane region" description="Helical" evidence="1">
    <location>
        <begin position="21"/>
        <end position="38"/>
    </location>
</feature>